<dbReference type="PANTHER" id="PTHR48081:SF33">
    <property type="entry name" value="KYNURENINE FORMAMIDASE"/>
    <property type="match status" value="1"/>
</dbReference>
<sequence length="382" mass="42680">MTFSKLPLDPRRIWKLNKVLFGAIVSNIALIPVGMSLVNTDIRYNPKRPYNKMDIHAKWNSESGYTSSVLRPVVVFIYGGSWSSGSKLKYTLLGAKFRQMGYVVMIPDYTLYPKGSVNDMQEDVKMAVQWASRNCRQYGGDPQRLYLMGHSAGAHLCALTVLKDCLTRIPHAILGPSPVSISSSPVLSTLLYEASKERKAQKKQGGGDQEDVLPRLRGMILCAGVYDIGEHYKHESMRGVEQISAMSKAMGNSVLTFGMNSPTILAQELLQVSTTIDTRFPESQTRHQLLLRHLKALFPAETLMIHGDEDRTVPARSSMEFWMELKALQLGSTVKLRVVPGMSHHVPVVALMPTFVRPSPFTESLVSELSQFIDGDHKRKKD</sequence>
<dbReference type="InterPro" id="IPR029058">
    <property type="entry name" value="AB_hydrolase_fold"/>
</dbReference>
<name>A0A9P5VIF4_9FUNG</name>
<feature type="transmembrane region" description="Helical" evidence="2">
    <location>
        <begin position="20"/>
        <end position="38"/>
    </location>
</feature>
<dbReference type="GO" id="GO:0004061">
    <property type="term" value="F:arylformamidase activity"/>
    <property type="evidence" value="ECO:0007669"/>
    <property type="project" value="TreeGrafter"/>
</dbReference>
<proteinExistence type="predicted"/>
<evidence type="ECO:0000259" key="3">
    <source>
        <dbReference type="Pfam" id="PF20434"/>
    </source>
</evidence>
<keyword evidence="2" id="KW-0472">Membrane</keyword>
<accession>A0A9P5VIF4</accession>
<gene>
    <name evidence="4" type="ORF">BG006_010946</name>
</gene>
<keyword evidence="2" id="KW-1133">Transmembrane helix</keyword>
<comment type="caution">
    <text evidence="4">The sequence shown here is derived from an EMBL/GenBank/DDBJ whole genome shotgun (WGS) entry which is preliminary data.</text>
</comment>
<dbReference type="EMBL" id="JAAAUY010000900">
    <property type="protein sequence ID" value="KAF9325592.1"/>
    <property type="molecule type" value="Genomic_DNA"/>
</dbReference>
<dbReference type="AlphaFoldDB" id="A0A9P5VIF4"/>
<reference evidence="4" key="1">
    <citation type="journal article" date="2020" name="Fungal Divers.">
        <title>Resolving the Mortierellaceae phylogeny through synthesis of multi-gene phylogenetics and phylogenomics.</title>
        <authorList>
            <person name="Vandepol N."/>
            <person name="Liber J."/>
            <person name="Desiro A."/>
            <person name="Na H."/>
            <person name="Kennedy M."/>
            <person name="Barry K."/>
            <person name="Grigoriev I.V."/>
            <person name="Miller A.N."/>
            <person name="O'Donnell K."/>
            <person name="Stajich J.E."/>
            <person name="Bonito G."/>
        </authorList>
    </citation>
    <scope>NUCLEOTIDE SEQUENCE</scope>
    <source>
        <strain evidence="4">NVP1</strain>
    </source>
</reference>
<dbReference type="Gene3D" id="3.40.50.1820">
    <property type="entry name" value="alpha/beta hydrolase"/>
    <property type="match status" value="1"/>
</dbReference>
<evidence type="ECO:0000313" key="4">
    <source>
        <dbReference type="EMBL" id="KAF9325592.1"/>
    </source>
</evidence>
<evidence type="ECO:0000313" key="5">
    <source>
        <dbReference type="Proteomes" id="UP000696485"/>
    </source>
</evidence>
<dbReference type="Pfam" id="PF20434">
    <property type="entry name" value="BD-FAE"/>
    <property type="match status" value="1"/>
</dbReference>
<keyword evidence="1" id="KW-0378">Hydrolase</keyword>
<dbReference type="Proteomes" id="UP000696485">
    <property type="component" value="Unassembled WGS sequence"/>
</dbReference>
<evidence type="ECO:0000256" key="1">
    <source>
        <dbReference type="ARBA" id="ARBA00022801"/>
    </source>
</evidence>
<dbReference type="SUPFAM" id="SSF53474">
    <property type="entry name" value="alpha/beta-Hydrolases"/>
    <property type="match status" value="1"/>
</dbReference>
<dbReference type="InterPro" id="IPR050300">
    <property type="entry name" value="GDXG_lipolytic_enzyme"/>
</dbReference>
<keyword evidence="5" id="KW-1185">Reference proteome</keyword>
<dbReference type="InterPro" id="IPR049492">
    <property type="entry name" value="BD-FAE-like_dom"/>
</dbReference>
<organism evidence="4 5">
    <name type="scientific">Podila minutissima</name>
    <dbReference type="NCBI Taxonomy" id="64525"/>
    <lineage>
        <taxon>Eukaryota</taxon>
        <taxon>Fungi</taxon>
        <taxon>Fungi incertae sedis</taxon>
        <taxon>Mucoromycota</taxon>
        <taxon>Mortierellomycotina</taxon>
        <taxon>Mortierellomycetes</taxon>
        <taxon>Mortierellales</taxon>
        <taxon>Mortierellaceae</taxon>
        <taxon>Podila</taxon>
    </lineage>
</organism>
<keyword evidence="2" id="KW-0812">Transmembrane</keyword>
<protein>
    <recommendedName>
        <fullName evidence="3">BD-FAE-like domain-containing protein</fullName>
    </recommendedName>
</protein>
<evidence type="ECO:0000256" key="2">
    <source>
        <dbReference type="SAM" id="Phobius"/>
    </source>
</evidence>
<dbReference type="PANTHER" id="PTHR48081">
    <property type="entry name" value="AB HYDROLASE SUPERFAMILY PROTEIN C4A8.06C"/>
    <property type="match status" value="1"/>
</dbReference>
<feature type="domain" description="BD-FAE-like" evidence="3">
    <location>
        <begin position="71"/>
        <end position="164"/>
    </location>
</feature>